<gene>
    <name evidence="1" type="ORF">FC82_GL002634</name>
</gene>
<dbReference type="Proteomes" id="UP000051845">
    <property type="component" value="Unassembled WGS sequence"/>
</dbReference>
<organism evidence="1 2">
    <name type="scientific">Secundilactobacillus collinoides DSM 20515 = JCM 1123</name>
    <dbReference type="NCBI Taxonomy" id="1423733"/>
    <lineage>
        <taxon>Bacteria</taxon>
        <taxon>Bacillati</taxon>
        <taxon>Bacillota</taxon>
        <taxon>Bacilli</taxon>
        <taxon>Lactobacillales</taxon>
        <taxon>Lactobacillaceae</taxon>
        <taxon>Secundilactobacillus</taxon>
    </lineage>
</organism>
<accession>A0A0R2B6U1</accession>
<sequence length="221" mass="23981">MNNHRLIKGTAIILAIVGFGSIALYHPATVHASSVFTKTDVKGPTGYYKSAKAGFAFHWKNIKTSSGTARVIIMGDFKAPQVAVMMPTKNTITNNRTKFTANFRTVSSTGKVGSKNYKLYLYKKSSTKYTAKLTGYRDGRAVSIKGTTYTFTRTTKNPATSYASTYTKPIVTKLFTTAANTEAKSQNEDITNASYKAALKKAAASYATKTAKQVVTAFNAN</sequence>
<dbReference type="RefSeq" id="WP_056996982.1">
    <property type="nucleotide sequence ID" value="NZ_AYYR01000059.1"/>
</dbReference>
<dbReference type="STRING" id="33960.TY91_09475"/>
<dbReference type="EMBL" id="AYYR01000059">
    <property type="protein sequence ID" value="KRM75103.1"/>
    <property type="molecule type" value="Genomic_DNA"/>
</dbReference>
<dbReference type="PATRIC" id="fig|1423733.4.peg.2752"/>
<evidence type="ECO:0000313" key="1">
    <source>
        <dbReference type="EMBL" id="KRM75103.1"/>
    </source>
</evidence>
<dbReference type="AlphaFoldDB" id="A0A0R2B6U1"/>
<proteinExistence type="predicted"/>
<protein>
    <submittedName>
        <fullName evidence="1">Uncharacterized protein</fullName>
    </submittedName>
</protein>
<comment type="caution">
    <text evidence="1">The sequence shown here is derived from an EMBL/GenBank/DDBJ whole genome shotgun (WGS) entry which is preliminary data.</text>
</comment>
<name>A0A0R2B6U1_SECCO</name>
<reference evidence="1 2" key="1">
    <citation type="journal article" date="2015" name="Genome Announc.">
        <title>Expanding the biotechnology potential of lactobacilli through comparative genomics of 213 strains and associated genera.</title>
        <authorList>
            <person name="Sun Z."/>
            <person name="Harris H.M."/>
            <person name="McCann A."/>
            <person name="Guo C."/>
            <person name="Argimon S."/>
            <person name="Zhang W."/>
            <person name="Yang X."/>
            <person name="Jeffery I.B."/>
            <person name="Cooney J.C."/>
            <person name="Kagawa T.F."/>
            <person name="Liu W."/>
            <person name="Song Y."/>
            <person name="Salvetti E."/>
            <person name="Wrobel A."/>
            <person name="Rasinkangas P."/>
            <person name="Parkhill J."/>
            <person name="Rea M.C."/>
            <person name="O'Sullivan O."/>
            <person name="Ritari J."/>
            <person name="Douillard F.P."/>
            <person name="Paul Ross R."/>
            <person name="Yang R."/>
            <person name="Briner A.E."/>
            <person name="Felis G.E."/>
            <person name="de Vos W.M."/>
            <person name="Barrangou R."/>
            <person name="Klaenhammer T.R."/>
            <person name="Caufield P.W."/>
            <person name="Cui Y."/>
            <person name="Zhang H."/>
            <person name="O'Toole P.W."/>
        </authorList>
    </citation>
    <scope>NUCLEOTIDE SEQUENCE [LARGE SCALE GENOMIC DNA]</scope>
    <source>
        <strain evidence="1 2">DSM 20515</strain>
    </source>
</reference>
<evidence type="ECO:0000313" key="2">
    <source>
        <dbReference type="Proteomes" id="UP000051845"/>
    </source>
</evidence>